<proteinExistence type="predicted"/>
<reference evidence="1" key="1">
    <citation type="submission" date="2014-09" db="EMBL/GenBank/DDBJ databases">
        <authorList>
            <person name="Magalhaes I.L.F."/>
            <person name="Oliveira U."/>
            <person name="Santos F.R."/>
            <person name="Vidigal T.H.D.A."/>
            <person name="Brescovit A.D."/>
            <person name="Santos A.J."/>
        </authorList>
    </citation>
    <scope>NUCLEOTIDE SEQUENCE</scope>
    <source>
        <tissue evidence="1">Shoot tissue taken approximately 20 cm above the soil surface</tissue>
    </source>
</reference>
<dbReference type="EMBL" id="GBRH01254056">
    <property type="protein sequence ID" value="JAD43839.1"/>
    <property type="molecule type" value="Transcribed_RNA"/>
</dbReference>
<organism evidence="1">
    <name type="scientific">Arundo donax</name>
    <name type="common">Giant reed</name>
    <name type="synonym">Donax arundinaceus</name>
    <dbReference type="NCBI Taxonomy" id="35708"/>
    <lineage>
        <taxon>Eukaryota</taxon>
        <taxon>Viridiplantae</taxon>
        <taxon>Streptophyta</taxon>
        <taxon>Embryophyta</taxon>
        <taxon>Tracheophyta</taxon>
        <taxon>Spermatophyta</taxon>
        <taxon>Magnoliopsida</taxon>
        <taxon>Liliopsida</taxon>
        <taxon>Poales</taxon>
        <taxon>Poaceae</taxon>
        <taxon>PACMAD clade</taxon>
        <taxon>Arundinoideae</taxon>
        <taxon>Arundineae</taxon>
        <taxon>Arundo</taxon>
    </lineage>
</organism>
<accession>A0A0A8ZWS3</accession>
<protein>
    <submittedName>
        <fullName evidence="1">Uncharacterized protein</fullName>
    </submittedName>
</protein>
<evidence type="ECO:0000313" key="1">
    <source>
        <dbReference type="EMBL" id="JAD43839.1"/>
    </source>
</evidence>
<dbReference type="AlphaFoldDB" id="A0A0A8ZWS3"/>
<reference evidence="1" key="2">
    <citation type="journal article" date="2015" name="Data Brief">
        <title>Shoot transcriptome of the giant reed, Arundo donax.</title>
        <authorList>
            <person name="Barrero R.A."/>
            <person name="Guerrero F.D."/>
            <person name="Moolhuijzen P."/>
            <person name="Goolsby J.A."/>
            <person name="Tidwell J."/>
            <person name="Bellgard S.E."/>
            <person name="Bellgard M.I."/>
        </authorList>
    </citation>
    <scope>NUCLEOTIDE SEQUENCE</scope>
    <source>
        <tissue evidence="1">Shoot tissue taken approximately 20 cm above the soil surface</tissue>
    </source>
</reference>
<name>A0A0A8ZWS3_ARUDO</name>
<sequence>MKLLQKLLMKWAAITLQYTGSELAENCGSSVFATE</sequence>